<dbReference type="GO" id="GO:0009927">
    <property type="term" value="F:histidine phosphotransfer kinase activity"/>
    <property type="evidence" value="ECO:0007669"/>
    <property type="project" value="TreeGrafter"/>
</dbReference>
<dbReference type="InterPro" id="IPR013656">
    <property type="entry name" value="PAS_4"/>
</dbReference>
<feature type="domain" description="PAC" evidence="14">
    <location>
        <begin position="363"/>
        <end position="415"/>
    </location>
</feature>
<dbReference type="AlphaFoldDB" id="A0A420WRX2"/>
<dbReference type="PROSITE" id="PS50112">
    <property type="entry name" value="PAS"/>
    <property type="match status" value="1"/>
</dbReference>
<dbReference type="PRINTS" id="PR00344">
    <property type="entry name" value="BCTRLSENSOR"/>
</dbReference>
<dbReference type="Pfam" id="PF00989">
    <property type="entry name" value="PAS"/>
    <property type="match status" value="1"/>
</dbReference>
<dbReference type="SUPFAM" id="SSF47384">
    <property type="entry name" value="Homodimeric domain of signal transducing histidine kinase"/>
    <property type="match status" value="1"/>
</dbReference>
<dbReference type="InterPro" id="IPR013767">
    <property type="entry name" value="PAS_fold"/>
</dbReference>
<keyword evidence="8" id="KW-0067">ATP-binding</keyword>
<gene>
    <name evidence="15" type="ORF">BCL74_1599</name>
</gene>
<dbReference type="InterPro" id="IPR036890">
    <property type="entry name" value="HATPase_C_sf"/>
</dbReference>
<keyword evidence="4" id="KW-0597">Phosphoprotein</keyword>
<evidence type="ECO:0000256" key="9">
    <source>
        <dbReference type="ARBA" id="ARBA00023012"/>
    </source>
</evidence>
<dbReference type="CDD" id="cd00130">
    <property type="entry name" value="PAS"/>
    <property type="match status" value="5"/>
</dbReference>
<dbReference type="InterPro" id="IPR001610">
    <property type="entry name" value="PAC"/>
</dbReference>
<evidence type="ECO:0000256" key="3">
    <source>
        <dbReference type="ARBA" id="ARBA00012438"/>
    </source>
</evidence>
<evidence type="ECO:0000259" key="13">
    <source>
        <dbReference type="PROSITE" id="PS50112"/>
    </source>
</evidence>
<dbReference type="SMART" id="SM00086">
    <property type="entry name" value="PAC"/>
    <property type="match status" value="4"/>
</dbReference>
<dbReference type="PANTHER" id="PTHR43047:SF63">
    <property type="entry name" value="HISTIDINE KINASE"/>
    <property type="match status" value="1"/>
</dbReference>
<dbReference type="Gene3D" id="1.10.287.130">
    <property type="match status" value="1"/>
</dbReference>
<dbReference type="PROSITE" id="PS50113">
    <property type="entry name" value="PAC"/>
    <property type="match status" value="4"/>
</dbReference>
<evidence type="ECO:0000256" key="7">
    <source>
        <dbReference type="ARBA" id="ARBA00022777"/>
    </source>
</evidence>
<feature type="domain" description="PAC" evidence="14">
    <location>
        <begin position="493"/>
        <end position="546"/>
    </location>
</feature>
<accession>A0A420WRX2</accession>
<evidence type="ECO:0000256" key="8">
    <source>
        <dbReference type="ARBA" id="ARBA00022840"/>
    </source>
</evidence>
<dbReference type="InterPro" id="IPR036097">
    <property type="entry name" value="HisK_dim/P_sf"/>
</dbReference>
<keyword evidence="10" id="KW-0472">Membrane</keyword>
<dbReference type="Pfam" id="PF08448">
    <property type="entry name" value="PAS_4"/>
    <property type="match status" value="1"/>
</dbReference>
<keyword evidence="9" id="KW-0902">Two-component regulatory system</keyword>
<dbReference type="Pfam" id="PF08447">
    <property type="entry name" value="PAS_3"/>
    <property type="match status" value="2"/>
</dbReference>
<feature type="domain" description="PAC" evidence="14">
    <location>
        <begin position="624"/>
        <end position="675"/>
    </location>
</feature>
<evidence type="ECO:0000256" key="10">
    <source>
        <dbReference type="ARBA" id="ARBA00023136"/>
    </source>
</evidence>
<feature type="domain" description="PAC" evidence="14">
    <location>
        <begin position="104"/>
        <end position="156"/>
    </location>
</feature>
<comment type="caution">
    <text evidence="15">The sequence shown here is derived from an EMBL/GenBank/DDBJ whole genome shotgun (WGS) entry which is preliminary data.</text>
</comment>
<dbReference type="CDD" id="cd00082">
    <property type="entry name" value="HisKA"/>
    <property type="match status" value="1"/>
</dbReference>
<dbReference type="InterPro" id="IPR013655">
    <property type="entry name" value="PAS_fold_3"/>
</dbReference>
<evidence type="ECO:0000256" key="4">
    <source>
        <dbReference type="ARBA" id="ARBA00022553"/>
    </source>
</evidence>
<dbReference type="InterPro" id="IPR003661">
    <property type="entry name" value="HisK_dim/P_dom"/>
</dbReference>
<dbReference type="InterPro" id="IPR035965">
    <property type="entry name" value="PAS-like_dom_sf"/>
</dbReference>
<comment type="subcellular location">
    <subcellularLocation>
        <location evidence="2">Membrane</location>
    </subcellularLocation>
</comment>
<dbReference type="InterPro" id="IPR000700">
    <property type="entry name" value="PAS-assoc_C"/>
</dbReference>
<dbReference type="Pfam" id="PF12860">
    <property type="entry name" value="PAS_7"/>
    <property type="match status" value="1"/>
</dbReference>
<reference evidence="15 16" key="1">
    <citation type="submission" date="2018-10" db="EMBL/GenBank/DDBJ databases">
        <title>Comparative analysis of microorganisms from saline springs in Andes Mountain Range, Colombia.</title>
        <authorList>
            <person name="Rubin E."/>
        </authorList>
    </citation>
    <scope>NUCLEOTIDE SEQUENCE [LARGE SCALE GENOMIC DNA]</scope>
    <source>
        <strain evidence="15 16">USBA 36</strain>
    </source>
</reference>
<dbReference type="SUPFAM" id="SSF55874">
    <property type="entry name" value="ATPase domain of HSP90 chaperone/DNA topoisomerase II/histidine kinase"/>
    <property type="match status" value="1"/>
</dbReference>
<feature type="domain" description="PAS" evidence="13">
    <location>
        <begin position="30"/>
        <end position="82"/>
    </location>
</feature>
<evidence type="ECO:0000256" key="1">
    <source>
        <dbReference type="ARBA" id="ARBA00000085"/>
    </source>
</evidence>
<dbReference type="GO" id="GO:0005886">
    <property type="term" value="C:plasma membrane"/>
    <property type="evidence" value="ECO:0007669"/>
    <property type="project" value="TreeGrafter"/>
</dbReference>
<evidence type="ECO:0000256" key="6">
    <source>
        <dbReference type="ARBA" id="ARBA00022741"/>
    </source>
</evidence>
<dbReference type="PANTHER" id="PTHR43047">
    <property type="entry name" value="TWO-COMPONENT HISTIDINE PROTEIN KINASE"/>
    <property type="match status" value="1"/>
</dbReference>
<keyword evidence="6" id="KW-0547">Nucleotide-binding</keyword>
<dbReference type="SMART" id="SM00387">
    <property type="entry name" value="HATPase_c"/>
    <property type="match status" value="1"/>
</dbReference>
<dbReference type="EMBL" id="RBIG01000001">
    <property type="protein sequence ID" value="RKQ73807.1"/>
    <property type="molecule type" value="Genomic_DNA"/>
</dbReference>
<evidence type="ECO:0000256" key="2">
    <source>
        <dbReference type="ARBA" id="ARBA00004370"/>
    </source>
</evidence>
<dbReference type="GO" id="GO:0005524">
    <property type="term" value="F:ATP binding"/>
    <property type="evidence" value="ECO:0007669"/>
    <property type="project" value="UniProtKB-KW"/>
</dbReference>
<proteinExistence type="predicted"/>
<comment type="catalytic activity">
    <reaction evidence="1">
        <text>ATP + protein L-histidine = ADP + protein N-phospho-L-histidine.</text>
        <dbReference type="EC" id="2.7.13.3"/>
    </reaction>
</comment>
<dbReference type="Pfam" id="PF00512">
    <property type="entry name" value="HisKA"/>
    <property type="match status" value="1"/>
</dbReference>
<dbReference type="InterPro" id="IPR005467">
    <property type="entry name" value="His_kinase_dom"/>
</dbReference>
<dbReference type="FunFam" id="1.10.287.130:FF:000038">
    <property type="entry name" value="Sensory transduction histidine kinase"/>
    <property type="match status" value="1"/>
</dbReference>
<evidence type="ECO:0000313" key="15">
    <source>
        <dbReference type="EMBL" id="RKQ73807.1"/>
    </source>
</evidence>
<evidence type="ECO:0000256" key="11">
    <source>
        <dbReference type="SAM" id="Coils"/>
    </source>
</evidence>
<dbReference type="FunFam" id="3.30.565.10:FF:000006">
    <property type="entry name" value="Sensor histidine kinase WalK"/>
    <property type="match status" value="1"/>
</dbReference>
<dbReference type="NCBIfam" id="TIGR00229">
    <property type="entry name" value="sensory_box"/>
    <property type="match status" value="5"/>
</dbReference>
<evidence type="ECO:0000259" key="14">
    <source>
        <dbReference type="PROSITE" id="PS50113"/>
    </source>
</evidence>
<dbReference type="Proteomes" id="UP000277424">
    <property type="component" value="Unassembled WGS sequence"/>
</dbReference>
<dbReference type="SMART" id="SM00091">
    <property type="entry name" value="PAS"/>
    <property type="match status" value="3"/>
</dbReference>
<evidence type="ECO:0000256" key="5">
    <source>
        <dbReference type="ARBA" id="ARBA00022679"/>
    </source>
</evidence>
<organism evidence="15 16">
    <name type="scientific">Oceanibaculum indicum</name>
    <dbReference type="NCBI Taxonomy" id="526216"/>
    <lineage>
        <taxon>Bacteria</taxon>
        <taxon>Pseudomonadati</taxon>
        <taxon>Pseudomonadota</taxon>
        <taxon>Alphaproteobacteria</taxon>
        <taxon>Rhodospirillales</taxon>
        <taxon>Oceanibaculaceae</taxon>
        <taxon>Oceanibaculum</taxon>
    </lineage>
</organism>
<dbReference type="GO" id="GO:0000155">
    <property type="term" value="F:phosphorelay sensor kinase activity"/>
    <property type="evidence" value="ECO:0007669"/>
    <property type="project" value="InterPro"/>
</dbReference>
<dbReference type="Pfam" id="PF02518">
    <property type="entry name" value="HATPase_c"/>
    <property type="match status" value="1"/>
</dbReference>
<feature type="domain" description="Histidine kinase" evidence="12">
    <location>
        <begin position="693"/>
        <end position="913"/>
    </location>
</feature>
<dbReference type="InterPro" id="IPR000014">
    <property type="entry name" value="PAS"/>
</dbReference>
<protein>
    <recommendedName>
        <fullName evidence="3">histidine kinase</fullName>
        <ecNumber evidence="3">2.7.13.3</ecNumber>
    </recommendedName>
</protein>
<evidence type="ECO:0000259" key="12">
    <source>
        <dbReference type="PROSITE" id="PS50109"/>
    </source>
</evidence>
<keyword evidence="11" id="KW-0175">Coiled coil</keyword>
<dbReference type="Gene3D" id="3.30.565.10">
    <property type="entry name" value="Histidine kinase-like ATPase, C-terminal domain"/>
    <property type="match status" value="1"/>
</dbReference>
<name>A0A420WRX2_9PROT</name>
<sequence length="921" mass="103656">MTESVSIYPVTHLDELASQNALLRNQLQAVENRLRDFLDVVADWIYETDAQHRFTMISSRGLEVLGLPPEQVYGRSIFDVLNAAFDLPLWQRQLATANAHEPFRDFNFLYIDPKGERHFIRANGNPRFDAQGRFTGYRGVCTDVTDTARSQAVSDRNAAMLRATFDHMAEGIAIIDGDMRVTSFNKRFLELLDLTPEQFAIGDPFEKLVRLNAERGEHGSGEIDAIVAKRVASVREAKARIFVRRRPNGTVLEIRDTPLPDGGFVTLYTDITERYRIEQNLKLSEERFQDFAQCSADWFWETDMTQTYTFLEFRRLTGPFAERNWSKETLLGHSRHDLLASIDADTDFVGKVQTHMDRGEAFQDLEYSFLGSDGARYWVQASGVPIRDEAGTITGYRGVGRDITGRKRDEALRDASEHRYRVISELTSDLVYSYRIDPDGTAHMEWHAGSLGGENFVPLADKVPDVWWGNHAHPEDIGMLRQRRQRIMEGHPATDEFRIIDPNGVMRWLRVYARPDIDPDSGRVIRLIGGATDITERKLAEQALRRSEERHALLLAGANEGVYEWVQSQGDVLFVSSRFREVAGILGDEAVIPRAHWLERVHEEDLPRYRHAWEAHLAGVNQRFSCEYRIHGDDGVIRWVHDRGAGLRGPEGVYRTVGALTNVTARKMTEIQLYEAKDRAETASRAKSEFLANMSHELRTPLNAVIGFSEILRDELFGPLGDSRYREYATDINDSGNHLLRIINDILDLSKAEAGKIDMIDEVVDLSELFASCTRLLQPRLQGAELTLEQSLPADTPGLRGDRQRLRQILLNLLSNAIKFTGPGGTVTLSAQLEAGGIVMKVADTGVGMSEADLKKAMLPFTQIDSSLHRKYDGTGLGLPLTKSMVELHGGSMVLDSTPGTGTTVTVRFPAERTFVPAAQN</sequence>
<dbReference type="EC" id="2.7.13.3" evidence="3"/>
<dbReference type="Gene3D" id="3.30.450.20">
    <property type="entry name" value="PAS domain"/>
    <property type="match status" value="5"/>
</dbReference>
<dbReference type="SUPFAM" id="SSF55785">
    <property type="entry name" value="PYP-like sensor domain (PAS domain)"/>
    <property type="match status" value="5"/>
</dbReference>
<dbReference type="InterPro" id="IPR003594">
    <property type="entry name" value="HATPase_dom"/>
</dbReference>
<feature type="coiled-coil region" evidence="11">
    <location>
        <begin position="13"/>
        <end position="40"/>
    </location>
</feature>
<keyword evidence="7" id="KW-0418">Kinase</keyword>
<keyword evidence="5" id="KW-0808">Transferase</keyword>
<dbReference type="PROSITE" id="PS50109">
    <property type="entry name" value="HIS_KIN"/>
    <property type="match status" value="1"/>
</dbReference>
<evidence type="ECO:0000313" key="16">
    <source>
        <dbReference type="Proteomes" id="UP000277424"/>
    </source>
</evidence>
<dbReference type="SMART" id="SM00388">
    <property type="entry name" value="HisKA"/>
    <property type="match status" value="1"/>
</dbReference>
<dbReference type="InterPro" id="IPR004358">
    <property type="entry name" value="Sig_transdc_His_kin-like_C"/>
</dbReference>